<dbReference type="InterPro" id="IPR058031">
    <property type="entry name" value="AAA_lid_NorR"/>
</dbReference>
<dbReference type="GO" id="GO:0006355">
    <property type="term" value="P:regulation of DNA-templated transcription"/>
    <property type="evidence" value="ECO:0007669"/>
    <property type="project" value="InterPro"/>
</dbReference>
<dbReference type="SMART" id="SM00448">
    <property type="entry name" value="REC"/>
    <property type="match status" value="1"/>
</dbReference>
<keyword evidence="5" id="KW-0597">Phosphoprotein</keyword>
<dbReference type="Pfam" id="PF00158">
    <property type="entry name" value="Sigma54_activat"/>
    <property type="match status" value="1"/>
</dbReference>
<keyword evidence="4" id="KW-0804">Transcription</keyword>
<dbReference type="Pfam" id="PF02954">
    <property type="entry name" value="HTH_8"/>
    <property type="match status" value="1"/>
</dbReference>
<protein>
    <recommendedName>
        <fullName evidence="10">Sigma-54-dependent Fis family transcriptional regulator</fullName>
    </recommendedName>
</protein>
<dbReference type="InterPro" id="IPR002078">
    <property type="entry name" value="Sigma_54_int"/>
</dbReference>
<keyword evidence="1" id="KW-0547">Nucleotide-binding</keyword>
<dbReference type="InterPro" id="IPR003593">
    <property type="entry name" value="AAA+_ATPase"/>
</dbReference>
<feature type="non-terminal residue" evidence="8">
    <location>
        <position position="434"/>
    </location>
</feature>
<dbReference type="FunFam" id="3.40.50.300:FF:000006">
    <property type="entry name" value="DNA-binding transcriptional regulator NtrC"/>
    <property type="match status" value="1"/>
</dbReference>
<evidence type="ECO:0000256" key="1">
    <source>
        <dbReference type="ARBA" id="ARBA00022741"/>
    </source>
</evidence>
<proteinExistence type="predicted"/>
<dbReference type="InterPro" id="IPR025662">
    <property type="entry name" value="Sigma_54_int_dom_ATP-bd_1"/>
</dbReference>
<dbReference type="AlphaFoldDB" id="A0A2N5ZEJ4"/>
<evidence type="ECO:0000256" key="5">
    <source>
        <dbReference type="PROSITE-ProRule" id="PRU00169"/>
    </source>
</evidence>
<evidence type="ECO:0000256" key="2">
    <source>
        <dbReference type="ARBA" id="ARBA00022840"/>
    </source>
</evidence>
<dbReference type="PANTHER" id="PTHR32071">
    <property type="entry name" value="TRANSCRIPTIONAL REGULATORY PROTEIN"/>
    <property type="match status" value="1"/>
</dbReference>
<dbReference type="InterPro" id="IPR025944">
    <property type="entry name" value="Sigma_54_int_dom_CS"/>
</dbReference>
<dbReference type="PROSITE" id="PS50045">
    <property type="entry name" value="SIGMA54_INTERACT_4"/>
    <property type="match status" value="1"/>
</dbReference>
<accession>A0A2N5ZEJ4</accession>
<feature type="domain" description="Sigma-54 factor interaction" evidence="6">
    <location>
        <begin position="136"/>
        <end position="365"/>
    </location>
</feature>
<gene>
    <name evidence="8" type="ORF">C0601_08390</name>
</gene>
<dbReference type="InterPro" id="IPR027417">
    <property type="entry name" value="P-loop_NTPase"/>
</dbReference>
<reference evidence="8 9" key="1">
    <citation type="submission" date="2017-11" db="EMBL/GenBank/DDBJ databases">
        <title>Genome-resolved metagenomics identifies genetic mobility, metabolic interactions, and unexpected diversity in perchlorate-reducing communities.</title>
        <authorList>
            <person name="Barnum T.P."/>
            <person name="Figueroa I.A."/>
            <person name="Carlstrom C.I."/>
            <person name="Lucas L.N."/>
            <person name="Engelbrektson A.L."/>
            <person name="Coates J.D."/>
        </authorList>
    </citation>
    <scope>NUCLEOTIDE SEQUENCE [LARGE SCALE GENOMIC DNA]</scope>
    <source>
        <strain evidence="8">BM706</strain>
    </source>
</reference>
<dbReference type="Gene3D" id="1.10.8.60">
    <property type="match status" value="1"/>
</dbReference>
<dbReference type="Gene3D" id="1.10.10.60">
    <property type="entry name" value="Homeodomain-like"/>
    <property type="match status" value="1"/>
</dbReference>
<keyword evidence="3" id="KW-0805">Transcription regulation</keyword>
<dbReference type="Pfam" id="PF00072">
    <property type="entry name" value="Response_reg"/>
    <property type="match status" value="1"/>
</dbReference>
<evidence type="ECO:0000259" key="7">
    <source>
        <dbReference type="PROSITE" id="PS50110"/>
    </source>
</evidence>
<dbReference type="PRINTS" id="PR01590">
    <property type="entry name" value="HTHFIS"/>
</dbReference>
<dbReference type="InterPro" id="IPR009057">
    <property type="entry name" value="Homeodomain-like_sf"/>
</dbReference>
<evidence type="ECO:0000256" key="4">
    <source>
        <dbReference type="ARBA" id="ARBA00023163"/>
    </source>
</evidence>
<comment type="caution">
    <text evidence="8">The sequence shown here is derived from an EMBL/GenBank/DDBJ whole genome shotgun (WGS) entry which is preliminary data.</text>
</comment>
<dbReference type="PROSITE" id="PS50110">
    <property type="entry name" value="RESPONSE_REGULATORY"/>
    <property type="match status" value="1"/>
</dbReference>
<dbReference type="Gene3D" id="3.40.50.2300">
    <property type="match status" value="1"/>
</dbReference>
<dbReference type="InterPro" id="IPR001789">
    <property type="entry name" value="Sig_transdc_resp-reg_receiver"/>
</dbReference>
<dbReference type="CDD" id="cd00009">
    <property type="entry name" value="AAA"/>
    <property type="match status" value="1"/>
</dbReference>
<dbReference type="GO" id="GO:0005524">
    <property type="term" value="F:ATP binding"/>
    <property type="evidence" value="ECO:0007669"/>
    <property type="project" value="UniProtKB-KW"/>
</dbReference>
<dbReference type="Pfam" id="PF25601">
    <property type="entry name" value="AAA_lid_14"/>
    <property type="match status" value="1"/>
</dbReference>
<dbReference type="SMART" id="SM00382">
    <property type="entry name" value="AAA"/>
    <property type="match status" value="1"/>
</dbReference>
<dbReference type="GO" id="GO:0000160">
    <property type="term" value="P:phosphorelay signal transduction system"/>
    <property type="evidence" value="ECO:0007669"/>
    <property type="project" value="InterPro"/>
</dbReference>
<evidence type="ECO:0008006" key="10">
    <source>
        <dbReference type="Google" id="ProtNLM"/>
    </source>
</evidence>
<dbReference type="Gene3D" id="3.40.50.300">
    <property type="entry name" value="P-loop containing nucleotide triphosphate hydrolases"/>
    <property type="match status" value="1"/>
</dbReference>
<dbReference type="SUPFAM" id="SSF52172">
    <property type="entry name" value="CheY-like"/>
    <property type="match status" value="1"/>
</dbReference>
<keyword evidence="2" id="KW-0067">ATP-binding</keyword>
<dbReference type="EMBL" id="PKTG01000096">
    <property type="protein sequence ID" value="PLX17082.1"/>
    <property type="molecule type" value="Genomic_DNA"/>
</dbReference>
<dbReference type="PROSITE" id="PS00675">
    <property type="entry name" value="SIGMA54_INTERACT_1"/>
    <property type="match status" value="1"/>
</dbReference>
<evidence type="ECO:0000313" key="9">
    <source>
        <dbReference type="Proteomes" id="UP000234857"/>
    </source>
</evidence>
<dbReference type="SUPFAM" id="SSF52540">
    <property type="entry name" value="P-loop containing nucleoside triphosphate hydrolases"/>
    <property type="match status" value="1"/>
</dbReference>
<organism evidence="8 9">
    <name type="scientific">Muiribacterium halophilum</name>
    <dbReference type="NCBI Taxonomy" id="2053465"/>
    <lineage>
        <taxon>Bacteria</taxon>
        <taxon>Candidatus Muiribacteriota</taxon>
        <taxon>Candidatus Muiribacteriia</taxon>
        <taxon>Candidatus Muiribacteriales</taxon>
        <taxon>Candidatus Muiribacteriaceae</taxon>
        <taxon>Candidatus Muiribacterium</taxon>
    </lineage>
</organism>
<dbReference type="Proteomes" id="UP000234857">
    <property type="component" value="Unassembled WGS sequence"/>
</dbReference>
<evidence type="ECO:0000256" key="3">
    <source>
        <dbReference type="ARBA" id="ARBA00023015"/>
    </source>
</evidence>
<sequence length="434" mass="49398">MSRILILEDEERVLFSLYKELNKDFEVETASNIKEFDKLLRSFSPEIVVMDIRLPDGNSIDYIKEKKLSEKDLSIILISGYPEEEYLIEGLRMKVEDFIKKPFSPEELKYVIKKVIKSRNIRGASRIMRESSQPSPIYRSSVMKELIDQARTYAKTNEPVLIIGETGTGKQVLANLIHSESQRASSIMLDVNCATISETLLESQLFGHKKGAFTDAKEDFKGFFELTDGGSLFLDEISEMKPELQAKLLKVVENQKFIPLGSNKPVSVDVRLITATNRDLEEYIKEGKFREDLFYRLNVLCLKIPPLRARKDDIAELANFFLIGANRRLNKEVKEISDKVLKEYREYPWPGNVRELKNVINRAVLLCSSDILTESSLSSGGRSVSEEIEVPDDGINLEEIVQELEKKYIEKALIKAGGSQSKAAKLLGITRDML</sequence>
<evidence type="ECO:0000259" key="6">
    <source>
        <dbReference type="PROSITE" id="PS50045"/>
    </source>
</evidence>
<dbReference type="PANTHER" id="PTHR32071:SF119">
    <property type="entry name" value="SIGMA L-DEPENDENT TRANSCRIPTIONAL REGULATOR YPLP-RELATED"/>
    <property type="match status" value="1"/>
</dbReference>
<name>A0A2N5ZEJ4_MUIH1</name>
<feature type="domain" description="Response regulatory" evidence="7">
    <location>
        <begin position="3"/>
        <end position="116"/>
    </location>
</feature>
<dbReference type="SUPFAM" id="SSF46689">
    <property type="entry name" value="Homeodomain-like"/>
    <property type="match status" value="1"/>
</dbReference>
<dbReference type="GO" id="GO:0043565">
    <property type="term" value="F:sequence-specific DNA binding"/>
    <property type="evidence" value="ECO:0007669"/>
    <property type="project" value="InterPro"/>
</dbReference>
<dbReference type="PROSITE" id="PS00688">
    <property type="entry name" value="SIGMA54_INTERACT_3"/>
    <property type="match status" value="1"/>
</dbReference>
<dbReference type="InterPro" id="IPR011006">
    <property type="entry name" value="CheY-like_superfamily"/>
</dbReference>
<feature type="modified residue" description="4-aspartylphosphate" evidence="5">
    <location>
        <position position="51"/>
    </location>
</feature>
<evidence type="ECO:0000313" key="8">
    <source>
        <dbReference type="EMBL" id="PLX17082.1"/>
    </source>
</evidence>
<dbReference type="InterPro" id="IPR002197">
    <property type="entry name" value="HTH_Fis"/>
</dbReference>